<dbReference type="InterPro" id="IPR011989">
    <property type="entry name" value="ARM-like"/>
</dbReference>
<reference evidence="3" key="1">
    <citation type="submission" date="2023-07" db="EMBL/GenBank/DDBJ databases">
        <title>Chromosome-level genome assembly of Artemia franciscana.</title>
        <authorList>
            <person name="Jo E."/>
        </authorList>
    </citation>
    <scope>NUCLEOTIDE SEQUENCE</scope>
    <source>
        <tissue evidence="3">Whole body</tissue>
    </source>
</reference>
<dbReference type="GO" id="GO:0016020">
    <property type="term" value="C:membrane"/>
    <property type="evidence" value="ECO:0007669"/>
    <property type="project" value="TreeGrafter"/>
</dbReference>
<comment type="caution">
    <text evidence="3">The sequence shown here is derived from an EMBL/GenBank/DDBJ whole genome shotgun (WGS) entry which is preliminary data.</text>
</comment>
<dbReference type="InterPro" id="IPR016024">
    <property type="entry name" value="ARM-type_fold"/>
</dbReference>
<accession>A0AA88IDD4</accession>
<dbReference type="Pfam" id="PF20210">
    <property type="entry name" value="Laa1_Sip1_HTR5"/>
    <property type="match status" value="1"/>
</dbReference>
<dbReference type="Proteomes" id="UP001187531">
    <property type="component" value="Unassembled WGS sequence"/>
</dbReference>
<keyword evidence="4" id="KW-1185">Reference proteome</keyword>
<proteinExistence type="inferred from homology"/>
<dbReference type="InterPro" id="IPR040108">
    <property type="entry name" value="Laa1/Sip1/HEATR5"/>
</dbReference>
<dbReference type="SUPFAM" id="SSF48371">
    <property type="entry name" value="ARM repeat"/>
    <property type="match status" value="2"/>
</dbReference>
<evidence type="ECO:0008006" key="5">
    <source>
        <dbReference type="Google" id="ProtNLM"/>
    </source>
</evidence>
<dbReference type="PANTHER" id="PTHR21663">
    <property type="entry name" value="HYPOTHETICAL HEAT DOMAIN-CONTAINING"/>
    <property type="match status" value="1"/>
</dbReference>
<sequence length="1875" mass="208513">MMSTLGCLLDEQVFKTIPEDKRCQLVFTWIRSLEDAMSQKKLANISLEKLCDQVYSQLLITPSKAARTCIGNCLAKLLSYSSSVTLLNILNRCNDFLRQESTTLSNNQLAALDCLSCLYSELKTSLGRTNEETLLLICKLLKVQDQTQRLILLNNLKVILESVPFDSSTLTKEIVRIIKIISKDHNPEIRASLFKCCSALCLTSSIMDSELEILYRVAFKNCHDSSSQVSESVGQLLGILSAVTHADFTFTGKAKVLQRSKMNTEQALLPLKTTFLKGQYGFMRGTTDKIMRIVSTKRDVRYSISKAYVNFALTMGSKWLEDNLEVFLKEVLSLLSCFDPSDDESGAVRYNIVLILDCVFGRILQTSFQILALKELIKKVVLLKTTIDKDSQSNADLITMKLSVVCCLEMVAHLLMNNDTLVTHLIDDSTDSVTDLFYNCLSSASPPIRTASAMCLRSVAKSFPVLLPRLVDKIVEYLNSNGRSTDGICGFSQALAAILSCARENPFGISKTRMKVLFNLAEEMIRSNSGSIHLVKSGWLIIGALLSAGMSIVHTEIPRVINLWRNIFNLHTKESEELKKTKIESQPTALTVFNQVGAVSSMFSFVFYCDLPKYPEFSKKFASILEQAITVVVSTDICNVGRKIENQISILKTKLYDVARLLNQKLSKGSPITLLKSLLADIVTSKGYSVRLNSILGSLCDSVSEPLFNESTYECKSLTENWVKHDVPTIYDLDEHQLYLNPYMLSEVNQTARLVDSALKLYGKIPMLVSQKHVSDSITYFQEILNDTRYKADEQSYANIITAILLLTKTCSEGGYQLSYDTAVKSIVSIMLNAICSNNSYLRIASLSCISFLVSSCKDSKIVNDIFESSFPRINERQEFPVGFALMAAFALKSSNLNPGSAQLSSVISSLLKYAQDSNNPLQQKWAMYGIYVMFDAQGSSFVSYIPTSISLCSKLILSSSNISEETLVFSGKLLGAAIMALGPELANKGSSNTILQTVVNICHVLQSQRNPLLQNVALECQQKIYLFNRSALNLPKVVCVLVTALLHPCMELQITSLVFLKQILQRDTAQIYEQGSICLTAMVESNHNVIYRLKNIPCPEDNLGNLLFKMLDTERNASLTSQLRDTMLMLFASSEMFSPCLQLCREVITASQDLSKAEDTNDLTSPDSPDDEEKCKASEEISSVSYASYCTSTKNFAVSCVQTVLKSLSESTESSLSILGDVIRVAFIAALSPMDSLKLEGLLALQILIDKFSGVDDPTYEGHCILEQYQAQIAAALRPSFESDTYPDVSIVACNVLSSWMRGGGASDEYQMHRAYGLLKSGYNRLVCTCTSEQMKCCSHKAFSESAYGRKKLAVLKAWAELYIDFAEKDNPITTTLCKDQEFLSSLWTRVLSDHARVLLPNELRLHVQEIGFHSDDSIFSRSAWTVILEALSLWLNKNQGLLGSLPLSHLTNTSKAIQSLSSLAFEHLCNCKASESALPVLSCVASLKHLSYFCEIEPLFLWENLLSPESLHILHKVVLTKTETEVHSVVIDLLGKLLTSACKSDSKINSISVVSNVGTRISFCVLEICYSLLVRYLPDPIMVMKREIIKEPPFHEWSSGVENIMCGVIKLFELLSCMRNEMLTKDVIPTLLHAVFVVTYQTAFRFMKNKERSEGSHSVTTACVKLIRSLVDFLKSTENEGAVTRTILKILSSSIQIQSKDCTFDPLTRMVLLAIVCKCDVPNDLKPVLARICSYMSSELLKIGVSDKIKLLQVLHSVYQSCSHSNLPIVVKNTSNAIFETISGFSYGCSINTDDVKLYSESLNCLEKLVEVADSDRRTVVLNMLMIALVNCLSTENGLIKAMANTRIQTLASVYPENMKQVLHSSDIRQRIL</sequence>
<evidence type="ECO:0000256" key="2">
    <source>
        <dbReference type="SAM" id="MobiDB-lite"/>
    </source>
</evidence>
<dbReference type="GO" id="GO:0008104">
    <property type="term" value="P:intracellular protein localization"/>
    <property type="evidence" value="ECO:0007669"/>
    <property type="project" value="TreeGrafter"/>
</dbReference>
<comment type="similarity">
    <text evidence="1">Belongs to the HEATR5 family.</text>
</comment>
<name>A0AA88IDD4_ARTSF</name>
<dbReference type="GO" id="GO:0030139">
    <property type="term" value="C:endocytic vesicle"/>
    <property type="evidence" value="ECO:0007669"/>
    <property type="project" value="TreeGrafter"/>
</dbReference>
<dbReference type="GO" id="GO:0006897">
    <property type="term" value="P:endocytosis"/>
    <property type="evidence" value="ECO:0007669"/>
    <property type="project" value="TreeGrafter"/>
</dbReference>
<dbReference type="GO" id="GO:0042147">
    <property type="term" value="P:retrograde transport, endosome to Golgi"/>
    <property type="evidence" value="ECO:0007669"/>
    <property type="project" value="TreeGrafter"/>
</dbReference>
<dbReference type="InterPro" id="IPR046837">
    <property type="entry name" value="Laa1/Sip1/HEATR5-like_HEAT"/>
</dbReference>
<feature type="region of interest" description="Disordered" evidence="2">
    <location>
        <begin position="1157"/>
        <end position="1177"/>
    </location>
</feature>
<evidence type="ECO:0000313" key="3">
    <source>
        <dbReference type="EMBL" id="KAK2726229.1"/>
    </source>
</evidence>
<dbReference type="EMBL" id="JAVRJZ010000002">
    <property type="protein sequence ID" value="KAK2726229.1"/>
    <property type="molecule type" value="Genomic_DNA"/>
</dbReference>
<protein>
    <recommendedName>
        <fullName evidence="5">HEAT repeat-containing protein 5A</fullName>
    </recommendedName>
</protein>
<dbReference type="GO" id="GO:0005794">
    <property type="term" value="C:Golgi apparatus"/>
    <property type="evidence" value="ECO:0007669"/>
    <property type="project" value="TreeGrafter"/>
</dbReference>
<gene>
    <name evidence="3" type="ORF">QYM36_000622</name>
</gene>
<dbReference type="PANTHER" id="PTHR21663:SF0">
    <property type="entry name" value="HEAT REPEAT-CONTAINING PROTEIN 5B"/>
    <property type="match status" value="1"/>
</dbReference>
<organism evidence="3 4">
    <name type="scientific">Artemia franciscana</name>
    <name type="common">Brine shrimp</name>
    <name type="synonym">Artemia sanfranciscana</name>
    <dbReference type="NCBI Taxonomy" id="6661"/>
    <lineage>
        <taxon>Eukaryota</taxon>
        <taxon>Metazoa</taxon>
        <taxon>Ecdysozoa</taxon>
        <taxon>Arthropoda</taxon>
        <taxon>Crustacea</taxon>
        <taxon>Branchiopoda</taxon>
        <taxon>Anostraca</taxon>
        <taxon>Artemiidae</taxon>
        <taxon>Artemia</taxon>
    </lineage>
</organism>
<evidence type="ECO:0000256" key="1">
    <source>
        <dbReference type="ARBA" id="ARBA00008304"/>
    </source>
</evidence>
<evidence type="ECO:0000313" key="4">
    <source>
        <dbReference type="Proteomes" id="UP001187531"/>
    </source>
</evidence>
<dbReference type="GO" id="GO:0005829">
    <property type="term" value="C:cytosol"/>
    <property type="evidence" value="ECO:0007669"/>
    <property type="project" value="GOC"/>
</dbReference>
<dbReference type="Gene3D" id="1.25.10.10">
    <property type="entry name" value="Leucine-rich Repeat Variant"/>
    <property type="match status" value="1"/>
</dbReference>